<dbReference type="PANTHER" id="PTHR40980:SF4">
    <property type="entry name" value="TONB-DEPENDENT RECEPTOR-LIKE BETA-BARREL DOMAIN-CONTAINING PROTEIN"/>
    <property type="match status" value="1"/>
</dbReference>
<evidence type="ECO:0000256" key="8">
    <source>
        <dbReference type="PROSITE-ProRule" id="PRU01360"/>
    </source>
</evidence>
<keyword evidence="4 8" id="KW-0812">Transmembrane</keyword>
<dbReference type="InterPro" id="IPR012910">
    <property type="entry name" value="Plug_dom"/>
</dbReference>
<feature type="signal peptide" evidence="10">
    <location>
        <begin position="1"/>
        <end position="20"/>
    </location>
</feature>
<dbReference type="Gene3D" id="2.40.170.20">
    <property type="entry name" value="TonB-dependent receptor, beta-barrel domain"/>
    <property type="match status" value="1"/>
</dbReference>
<dbReference type="PANTHER" id="PTHR40980">
    <property type="entry name" value="PLUG DOMAIN-CONTAINING PROTEIN"/>
    <property type="match status" value="1"/>
</dbReference>
<feature type="domain" description="TonB-dependent receptor plug" evidence="12">
    <location>
        <begin position="129"/>
        <end position="233"/>
    </location>
</feature>
<evidence type="ECO:0000256" key="6">
    <source>
        <dbReference type="ARBA" id="ARBA00023136"/>
    </source>
</evidence>
<evidence type="ECO:0000256" key="5">
    <source>
        <dbReference type="ARBA" id="ARBA00023077"/>
    </source>
</evidence>
<evidence type="ECO:0000256" key="2">
    <source>
        <dbReference type="ARBA" id="ARBA00022448"/>
    </source>
</evidence>
<evidence type="ECO:0000256" key="4">
    <source>
        <dbReference type="ARBA" id="ARBA00022692"/>
    </source>
</evidence>
<dbReference type="SUPFAM" id="SSF49464">
    <property type="entry name" value="Carboxypeptidase regulatory domain-like"/>
    <property type="match status" value="1"/>
</dbReference>
<dbReference type="SUPFAM" id="SSF56935">
    <property type="entry name" value="Porins"/>
    <property type="match status" value="1"/>
</dbReference>
<reference evidence="13 14" key="1">
    <citation type="submission" date="2019-11" db="EMBL/GenBank/DDBJ databases">
        <title>Description of Pedobacter sp. LMG 31462T.</title>
        <authorList>
            <person name="Carlier A."/>
            <person name="Qi S."/>
            <person name="Vandamme P."/>
        </authorList>
    </citation>
    <scope>NUCLEOTIDE SEQUENCE [LARGE SCALE GENOMIC DNA]</scope>
    <source>
        <strain evidence="13 14">LMG 31462</strain>
    </source>
</reference>
<evidence type="ECO:0000259" key="11">
    <source>
        <dbReference type="Pfam" id="PF00593"/>
    </source>
</evidence>
<feature type="domain" description="TonB-dependent receptor-like beta-barrel" evidence="11">
    <location>
        <begin position="424"/>
        <end position="877"/>
    </location>
</feature>
<keyword evidence="3 8" id="KW-1134">Transmembrane beta strand</keyword>
<dbReference type="InterPro" id="IPR036942">
    <property type="entry name" value="Beta-barrel_TonB_sf"/>
</dbReference>
<dbReference type="RefSeq" id="WP_182960601.1">
    <property type="nucleotide sequence ID" value="NZ_WNXC01000008.1"/>
</dbReference>
<evidence type="ECO:0000256" key="1">
    <source>
        <dbReference type="ARBA" id="ARBA00004571"/>
    </source>
</evidence>
<dbReference type="Pfam" id="PF13715">
    <property type="entry name" value="CarbopepD_reg_2"/>
    <property type="match status" value="1"/>
</dbReference>
<comment type="subcellular location">
    <subcellularLocation>
        <location evidence="1 8">Cell outer membrane</location>
        <topology evidence="1 8">Multi-pass membrane protein</topology>
    </subcellularLocation>
</comment>
<keyword evidence="13" id="KW-0675">Receptor</keyword>
<comment type="similarity">
    <text evidence="8 9">Belongs to the TonB-dependent receptor family.</text>
</comment>
<evidence type="ECO:0000256" key="7">
    <source>
        <dbReference type="ARBA" id="ARBA00023237"/>
    </source>
</evidence>
<dbReference type="CDD" id="cd01347">
    <property type="entry name" value="ligand_gated_channel"/>
    <property type="match status" value="1"/>
</dbReference>
<evidence type="ECO:0000256" key="9">
    <source>
        <dbReference type="RuleBase" id="RU003357"/>
    </source>
</evidence>
<gene>
    <name evidence="13" type="ORF">GM920_19465</name>
</gene>
<keyword evidence="14" id="KW-1185">Reference proteome</keyword>
<dbReference type="InterPro" id="IPR000531">
    <property type="entry name" value="Beta-barrel_TonB"/>
</dbReference>
<dbReference type="Pfam" id="PF07715">
    <property type="entry name" value="Plug"/>
    <property type="match status" value="1"/>
</dbReference>
<dbReference type="InterPro" id="IPR039426">
    <property type="entry name" value="TonB-dep_rcpt-like"/>
</dbReference>
<dbReference type="Proteomes" id="UP000636110">
    <property type="component" value="Unassembled WGS sequence"/>
</dbReference>
<dbReference type="PROSITE" id="PS52016">
    <property type="entry name" value="TONB_DEPENDENT_REC_3"/>
    <property type="match status" value="1"/>
</dbReference>
<sequence length="924" mass="103753">MKTLLSVLFCLLFSITVAHATSLKGYVYDQKTGEAMVGAAVQLEKTKLVVLTGLDGSFEIKHPAAGTYSLKVSYLMYKTLVQQVVILKEDNPILKIFLAETSANALSEVSISVKGDGASEKSARRIEQKSIQLVNVVSGRAMEISPDLTVANVIQRVSGVSVERSNSGDGQYAILRGMDKRYNYTLVNGIKIPSPDNKYRYVPLDIFPSELLERLEVSKTLTPNMEGDAIGGVINMVMKDAPDKLKINANLATGYSQMFIDRGFTSFDHSGINSKSPYEQHGKNYQATPLDFPTGTLDYKTKHPAPNVVGGLSIGQRFMNNKLGVLLAGSYQNTYRGSNSTFYNSSVVAAANKVGTIMSKEERQYSEQQKRYGAHAKLDYTFNPNHKLSLYNAYVDLNSYQLRDAKLTDFSSEYVPEKGNAKLNYSTRSRFTEQQIYNTTLQGDHQLIPERLKVRWSAVYSAAKNEVPDQSTINVLGVRENFVDRRTFVPAIGDALTRRWERSTEEDKAGYLDIDYTQPIGGIDVLFTVGGMYRDKQRSSFFNQYTLTNANPTALFGKDFNNYTEIAWIVKNPTGSVDNALTYDAAEKLAAAYGMFNFTVQDLQVIAGLRMEHTDQSYMMLFPGAQPRPNGKQVYTDLLPSMNLKYKLTSHQALRASYFRSLNRPGFYELVPGIGVVQDDYKERGNPDLKRAMADNFDLRYELFPNGTDQLLVGAFYKNIENPIEYSFQPDPIRPQDTYYMPGNFGNAKNYGLEIDYIKFIHKFGFKANYTYTHSKITTPKTSRMRDEQGDLQPILVNQSRPLFGQSAHIANLSLLYKDSKSGWDGQLAASYTGPRINTISQFLDNDLWQQGFIQMDASAEKKFKNNLSVFVKAGNLLNTPMKLFIKGTNTEANGSTGTEYDGKTLIRNDQYKQTYLLGVRYKL</sequence>
<evidence type="ECO:0000259" key="12">
    <source>
        <dbReference type="Pfam" id="PF07715"/>
    </source>
</evidence>
<evidence type="ECO:0000256" key="10">
    <source>
        <dbReference type="SAM" id="SignalP"/>
    </source>
</evidence>
<evidence type="ECO:0000256" key="3">
    <source>
        <dbReference type="ARBA" id="ARBA00022452"/>
    </source>
</evidence>
<accession>A0ABR6F0L9</accession>
<evidence type="ECO:0000313" key="14">
    <source>
        <dbReference type="Proteomes" id="UP000636110"/>
    </source>
</evidence>
<keyword evidence="5 9" id="KW-0798">TonB box</keyword>
<dbReference type="EMBL" id="WNXC01000008">
    <property type="protein sequence ID" value="MBB2151085.1"/>
    <property type="molecule type" value="Genomic_DNA"/>
</dbReference>
<keyword evidence="10" id="KW-0732">Signal</keyword>
<dbReference type="Gene3D" id="2.60.40.1120">
    <property type="entry name" value="Carboxypeptidase-like, regulatory domain"/>
    <property type="match status" value="1"/>
</dbReference>
<dbReference type="InterPro" id="IPR037066">
    <property type="entry name" value="Plug_dom_sf"/>
</dbReference>
<dbReference type="InterPro" id="IPR008969">
    <property type="entry name" value="CarboxyPept-like_regulatory"/>
</dbReference>
<organism evidence="13 14">
    <name type="scientific">Pedobacter gandavensis</name>
    <dbReference type="NCBI Taxonomy" id="2679963"/>
    <lineage>
        <taxon>Bacteria</taxon>
        <taxon>Pseudomonadati</taxon>
        <taxon>Bacteroidota</taxon>
        <taxon>Sphingobacteriia</taxon>
        <taxon>Sphingobacteriales</taxon>
        <taxon>Sphingobacteriaceae</taxon>
        <taxon>Pedobacter</taxon>
    </lineage>
</organism>
<keyword evidence="6 8" id="KW-0472">Membrane</keyword>
<evidence type="ECO:0000313" key="13">
    <source>
        <dbReference type="EMBL" id="MBB2151085.1"/>
    </source>
</evidence>
<keyword evidence="2 8" id="KW-0813">Transport</keyword>
<protein>
    <submittedName>
        <fullName evidence="13">TonB-dependent receptor</fullName>
    </submittedName>
</protein>
<dbReference type="Pfam" id="PF00593">
    <property type="entry name" value="TonB_dep_Rec_b-barrel"/>
    <property type="match status" value="1"/>
</dbReference>
<comment type="caution">
    <text evidence="13">The sequence shown here is derived from an EMBL/GenBank/DDBJ whole genome shotgun (WGS) entry which is preliminary data.</text>
</comment>
<name>A0ABR6F0L9_9SPHI</name>
<feature type="chain" id="PRO_5046933734" evidence="10">
    <location>
        <begin position="21"/>
        <end position="924"/>
    </location>
</feature>
<dbReference type="Gene3D" id="2.170.130.10">
    <property type="entry name" value="TonB-dependent receptor, plug domain"/>
    <property type="match status" value="1"/>
</dbReference>
<proteinExistence type="inferred from homology"/>
<keyword evidence="7 8" id="KW-0998">Cell outer membrane</keyword>